<sequence length="285" mass="32421">MMTDTNQFFAIAEKQRRDLLWSLFGPSLLDSSLAPDLTSLLPSLDEKSLKAATLSDEYDAPARLGFRFEQLWQTALDLSHTEHYANTQITKNGKTLGELDLLIPFANHSIHIELALKFYLGVEDDWIGPNRRDLLSRKIAHTLEHQLPLASRPAAQERIQQLCPTPVTSYPIMRGCLFAPAHGVQAAPLPKEIATDHWSGYWCPVDRSDCLPEGHWFVLSKPDWISPVKSSFAISKSELVHYLNVTYQHIRTPLAIARMAQFELPDGEHCWGEVERWMMVAPDWH</sequence>
<accession>A0ABP9ZV30</accession>
<reference evidence="1 2" key="1">
    <citation type="submission" date="2024-04" db="EMBL/GenBank/DDBJ databases">
        <title>Draft genome sequence of Thalassolituus maritimus NBRC 116585.</title>
        <authorList>
            <person name="Miyakawa T."/>
            <person name="Kusuya Y."/>
            <person name="Miura T."/>
        </authorList>
    </citation>
    <scope>NUCLEOTIDE SEQUENCE [LARGE SCALE GENOMIC DNA]</scope>
    <source>
        <strain evidence="1 2">5NW40-0001</strain>
    </source>
</reference>
<dbReference type="Proteomes" id="UP001481413">
    <property type="component" value="Unassembled WGS sequence"/>
</dbReference>
<proteinExistence type="predicted"/>
<evidence type="ECO:0000313" key="1">
    <source>
        <dbReference type="EMBL" id="GAA6143986.1"/>
    </source>
</evidence>
<evidence type="ECO:0008006" key="3">
    <source>
        <dbReference type="Google" id="ProtNLM"/>
    </source>
</evidence>
<dbReference type="Pfam" id="PF08907">
    <property type="entry name" value="DUF1853"/>
    <property type="match status" value="1"/>
</dbReference>
<keyword evidence="2" id="KW-1185">Reference proteome</keyword>
<evidence type="ECO:0000313" key="2">
    <source>
        <dbReference type="Proteomes" id="UP001481413"/>
    </source>
</evidence>
<name>A0ABP9ZV30_9GAMM</name>
<organism evidence="1 2">
    <name type="scientific">Thalassolituus maritimus</name>
    <dbReference type="NCBI Taxonomy" id="484498"/>
    <lineage>
        <taxon>Bacteria</taxon>
        <taxon>Pseudomonadati</taxon>
        <taxon>Pseudomonadota</taxon>
        <taxon>Gammaproteobacteria</taxon>
        <taxon>Oceanospirillales</taxon>
        <taxon>Oceanospirillaceae</taxon>
        <taxon>Thalassolituus</taxon>
    </lineage>
</organism>
<dbReference type="RefSeq" id="WP_353292938.1">
    <property type="nucleotide sequence ID" value="NZ_BAABWH010000001.1"/>
</dbReference>
<gene>
    <name evidence="1" type="ORF">NBRC116585_01030</name>
</gene>
<dbReference type="InterPro" id="IPR015003">
    <property type="entry name" value="DUF1853"/>
</dbReference>
<protein>
    <recommendedName>
        <fullName evidence="3">DUF1853 family protein</fullName>
    </recommendedName>
</protein>
<comment type="caution">
    <text evidence="1">The sequence shown here is derived from an EMBL/GenBank/DDBJ whole genome shotgun (WGS) entry which is preliminary data.</text>
</comment>
<dbReference type="EMBL" id="BAABWH010000001">
    <property type="protein sequence ID" value="GAA6143986.1"/>
    <property type="molecule type" value="Genomic_DNA"/>
</dbReference>